<name>A0A1T5CKA2_9FIRM</name>
<dbReference type="Proteomes" id="UP000243406">
    <property type="component" value="Unassembled WGS sequence"/>
</dbReference>
<proteinExistence type="predicted"/>
<organism evidence="1 2">
    <name type="scientific">Acetoanaerobium noterae</name>
    <dbReference type="NCBI Taxonomy" id="745369"/>
    <lineage>
        <taxon>Bacteria</taxon>
        <taxon>Bacillati</taxon>
        <taxon>Bacillota</taxon>
        <taxon>Clostridia</taxon>
        <taxon>Peptostreptococcales</taxon>
        <taxon>Filifactoraceae</taxon>
        <taxon>Acetoanaerobium</taxon>
    </lineage>
</organism>
<keyword evidence="2" id="KW-1185">Reference proteome</keyword>
<evidence type="ECO:0000313" key="1">
    <source>
        <dbReference type="EMBL" id="SKB59834.1"/>
    </source>
</evidence>
<dbReference type="InterPro" id="IPR024479">
    <property type="entry name" value="DUF3866"/>
</dbReference>
<accession>A0A1T5CKA2</accession>
<dbReference type="OrthoDB" id="3401376at2"/>
<protein>
    <recommendedName>
        <fullName evidence="3">DUF3866 domain-containing protein</fullName>
    </recommendedName>
</protein>
<reference evidence="2" key="1">
    <citation type="submission" date="2017-02" db="EMBL/GenBank/DDBJ databases">
        <authorList>
            <person name="Varghese N."/>
            <person name="Submissions S."/>
        </authorList>
    </citation>
    <scope>NUCLEOTIDE SEQUENCE [LARGE SCALE GENOMIC DNA]</scope>
    <source>
        <strain evidence="2">ATCC 35199</strain>
    </source>
</reference>
<evidence type="ECO:0000313" key="2">
    <source>
        <dbReference type="Proteomes" id="UP000243406"/>
    </source>
</evidence>
<dbReference type="RefSeq" id="WP_079590033.1">
    <property type="nucleotide sequence ID" value="NZ_FUYN01000005.1"/>
</dbReference>
<dbReference type="EMBL" id="FUYN01000005">
    <property type="protein sequence ID" value="SKB59834.1"/>
    <property type="molecule type" value="Genomic_DNA"/>
</dbReference>
<gene>
    <name evidence="1" type="ORF">SAMN02745120_2228</name>
</gene>
<evidence type="ECO:0008006" key="3">
    <source>
        <dbReference type="Google" id="ProtNLM"/>
    </source>
</evidence>
<dbReference type="Pfam" id="PF12982">
    <property type="entry name" value="DUF3866"/>
    <property type="match status" value="1"/>
</dbReference>
<sequence>MNSISWNEGIVVDIIKSYEDYQEINVKTDFGVRKAINYTMFTGIVNIGDQITVNTTAVELSLGTGGYDFVVFNHSLKNKALDKAPGHIMKLRYTPYQFKTLSVEEQDSDYHLEVDKFKTLNKFPVVVGTLHSQVSVFFESYKHLSNKDTTAVYIMTDGAALPIQLSNNIRVLKSEKIIDYTVTVGNAFGGDYEAVNIYSGIVFAYEVLKADIIMICMGPGIVGTGTKYGFSGIEQGYILDAIEKLGGTPVALPRISFSDSRDRHKGLSHHSITILKDIVNAHCIIPYSITDLDKDSFINNQFADNGLDLKHTIINTKGYNYNEIVSEFIVKPKSMGRTYTDEPYLFDACISASEFVLGGEANAKYARENCLD</sequence>
<dbReference type="AlphaFoldDB" id="A0A1T5CKA2"/>